<dbReference type="Gene3D" id="3.40.50.300">
    <property type="entry name" value="P-loop containing nucleotide triphosphate hydrolases"/>
    <property type="match status" value="1"/>
</dbReference>
<feature type="domain" description="ABC transporter" evidence="5">
    <location>
        <begin position="2"/>
        <end position="239"/>
    </location>
</feature>
<dbReference type="InterPro" id="IPR003439">
    <property type="entry name" value="ABC_transporter-like_ATP-bd"/>
</dbReference>
<dbReference type="SUPFAM" id="SSF52540">
    <property type="entry name" value="P-loop containing nucleoside triphosphate hydrolases"/>
    <property type="match status" value="1"/>
</dbReference>
<reference evidence="6 7" key="1">
    <citation type="journal article" date="2017" name="Int. J. Syst. Evol. Microbiol.">
        <title>Solibacillus kalamii sp. nov., isolated from a high-efficiency particulate arrestance filter system used in the International Space Station.</title>
        <authorList>
            <person name="Checinska Sielaff A."/>
            <person name="Kumar R.M."/>
            <person name="Pal D."/>
            <person name="Mayilraj S."/>
            <person name="Venkateswaran K."/>
        </authorList>
    </citation>
    <scope>NUCLEOTIDE SEQUENCE [LARGE SCALE GENOMIC DNA]</scope>
    <source>
        <strain evidence="6 7">ISSFR-015</strain>
    </source>
</reference>
<dbReference type="InterPro" id="IPR003593">
    <property type="entry name" value="AAA+_ATPase"/>
</dbReference>
<dbReference type="Pfam" id="PF00005">
    <property type="entry name" value="ABC_tran"/>
    <property type="match status" value="1"/>
</dbReference>
<protein>
    <submittedName>
        <fullName evidence="6">ABC transporter ATP-binding protein</fullName>
    </submittedName>
</protein>
<proteinExistence type="predicted"/>
<dbReference type="InterPro" id="IPR027417">
    <property type="entry name" value="P-loop_NTPase"/>
</dbReference>
<accession>A0ABX3ZMD7</accession>
<dbReference type="Pfam" id="PF01955">
    <property type="entry name" value="CbiZ"/>
    <property type="match status" value="1"/>
</dbReference>
<dbReference type="InterPro" id="IPR017871">
    <property type="entry name" value="ABC_transporter-like_CS"/>
</dbReference>
<dbReference type="SMART" id="SM00382">
    <property type="entry name" value="AAA"/>
    <property type="match status" value="1"/>
</dbReference>
<dbReference type="PANTHER" id="PTHR42794">
    <property type="entry name" value="HEMIN IMPORT ATP-BINDING PROTEIN HMUV"/>
    <property type="match status" value="1"/>
</dbReference>
<organism evidence="6 7">
    <name type="scientific">Solibacillus kalamii</name>
    <dbReference type="NCBI Taxonomy" id="1748298"/>
    <lineage>
        <taxon>Bacteria</taxon>
        <taxon>Bacillati</taxon>
        <taxon>Bacillota</taxon>
        <taxon>Bacilli</taxon>
        <taxon>Bacillales</taxon>
        <taxon>Caryophanaceae</taxon>
        <taxon>Solibacillus</taxon>
    </lineage>
</organism>
<gene>
    <name evidence="6" type="ORF">CBM15_03075</name>
</gene>
<dbReference type="InterPro" id="IPR002808">
    <property type="entry name" value="AdoCbi_amidolase"/>
</dbReference>
<dbReference type="Proteomes" id="UP000196594">
    <property type="component" value="Unassembled WGS sequence"/>
</dbReference>
<dbReference type="GO" id="GO:0005524">
    <property type="term" value="F:ATP binding"/>
    <property type="evidence" value="ECO:0007669"/>
    <property type="project" value="UniProtKB-KW"/>
</dbReference>
<evidence type="ECO:0000256" key="3">
    <source>
        <dbReference type="ARBA" id="ARBA00022840"/>
    </source>
</evidence>
<evidence type="ECO:0000259" key="5">
    <source>
        <dbReference type="PROSITE" id="PS50893"/>
    </source>
</evidence>
<name>A0ABX3ZMD7_9BACL</name>
<keyword evidence="7" id="KW-1185">Reference proteome</keyword>
<evidence type="ECO:0000256" key="1">
    <source>
        <dbReference type="ARBA" id="ARBA00022448"/>
    </source>
</evidence>
<dbReference type="EMBL" id="NHNT01000001">
    <property type="protein sequence ID" value="OUZ40874.1"/>
    <property type="molecule type" value="Genomic_DNA"/>
</dbReference>
<evidence type="ECO:0000256" key="4">
    <source>
        <dbReference type="ARBA" id="ARBA00022967"/>
    </source>
</evidence>
<keyword evidence="3 6" id="KW-0067">ATP-binding</keyword>
<dbReference type="RefSeq" id="WP_087615686.1">
    <property type="nucleotide sequence ID" value="NZ_JAFBEY010000002.1"/>
</dbReference>
<dbReference type="CDD" id="cd03214">
    <property type="entry name" value="ABC_Iron-Siderophores_B12_Hemin"/>
    <property type="match status" value="1"/>
</dbReference>
<evidence type="ECO:0000313" key="6">
    <source>
        <dbReference type="EMBL" id="OUZ40874.1"/>
    </source>
</evidence>
<dbReference type="PANTHER" id="PTHR42794:SF1">
    <property type="entry name" value="HEMIN IMPORT ATP-BINDING PROTEIN HMUV"/>
    <property type="match status" value="1"/>
</dbReference>
<evidence type="ECO:0000313" key="7">
    <source>
        <dbReference type="Proteomes" id="UP000196594"/>
    </source>
</evidence>
<comment type="caution">
    <text evidence="6">The sequence shown here is derived from an EMBL/GenBank/DDBJ whole genome shotgun (WGS) entry which is preliminary data.</text>
</comment>
<keyword evidence="1" id="KW-0813">Transport</keyword>
<dbReference type="PROSITE" id="PS50893">
    <property type="entry name" value="ABC_TRANSPORTER_2"/>
    <property type="match status" value="1"/>
</dbReference>
<keyword evidence="4" id="KW-1278">Translocase</keyword>
<evidence type="ECO:0000256" key="2">
    <source>
        <dbReference type="ARBA" id="ARBA00022741"/>
    </source>
</evidence>
<sequence>MLKVNNLSGGYGGKTVVKNMTFHVEKGRILGILGPNGSGKSTLLKMISGVLKCETGEIFIEEKPLKSYDNKQLAKKMAVLPQLNASAFTNSVYDAVSLGRYPHQSGFFSSWTEEDETTVQRAMESTGVSQYKNQYLEFLSGGEQQRVFIAQALAQNSELLLLDEPTNHLDIAHQKQILDMIRMQVEMHGLTVVSIFHDINLASLYCDELLLLENGEVRAFGEPHEVVLQEQIADVYQARIATYPHPELPKPQITMLPTNEMERKAAAIHINKFQITKDYIEYRAQAPLKVISSAVHNAGIGWYDTLLNRSIAPEYDIYNVKEETEQFLKERTFSPTNTVVMLTAVETSCAAIRHFSKNNAEILVMVTAGVGNSVDVTKTYLREEEPHIGTINTWVIINGKLTDEAFIQAMITATEAKTKALADQQIKDSVTNTIATSTATDSLLIAATQQGEEMPYAGPITEIGKLIGRVVFEVTIEAIKKYKQHYNK</sequence>
<keyword evidence="2" id="KW-0547">Nucleotide-binding</keyword>
<dbReference type="PROSITE" id="PS00211">
    <property type="entry name" value="ABC_TRANSPORTER_1"/>
    <property type="match status" value="1"/>
</dbReference>